<keyword evidence="3" id="KW-1185">Reference proteome</keyword>
<keyword evidence="1" id="KW-1133">Transmembrane helix</keyword>
<proteinExistence type="predicted"/>
<dbReference type="AlphaFoldDB" id="B0PGE7"/>
<evidence type="ECO:0000256" key="1">
    <source>
        <dbReference type="SAM" id="Phobius"/>
    </source>
</evidence>
<keyword evidence="1" id="KW-0812">Transmembrane</keyword>
<organism evidence="2 3">
    <name type="scientific">Anaerotruncus colihominis DSM 17241</name>
    <dbReference type="NCBI Taxonomy" id="445972"/>
    <lineage>
        <taxon>Bacteria</taxon>
        <taxon>Bacillati</taxon>
        <taxon>Bacillota</taxon>
        <taxon>Clostridia</taxon>
        <taxon>Eubacteriales</taxon>
        <taxon>Oscillospiraceae</taxon>
        <taxon>Anaerotruncus</taxon>
    </lineage>
</organism>
<accession>B0PGE7</accession>
<keyword evidence="1" id="KW-0472">Membrane</keyword>
<protein>
    <submittedName>
        <fullName evidence="2">Uncharacterized protein</fullName>
    </submittedName>
</protein>
<reference evidence="2" key="2">
    <citation type="submission" date="2013-09" db="EMBL/GenBank/DDBJ databases">
        <title>Draft genome sequence of Anaerotruncus colihominis(DSM 17241).</title>
        <authorList>
            <person name="Sudarsanam P."/>
            <person name="Ley R."/>
            <person name="Guruge J."/>
            <person name="Turnbaugh P.J."/>
            <person name="Mahowald M."/>
            <person name="Liep D."/>
            <person name="Gordon J."/>
        </authorList>
    </citation>
    <scope>NUCLEOTIDE SEQUENCE</scope>
    <source>
        <strain evidence="2">DSM 17241</strain>
    </source>
</reference>
<dbReference type="Proteomes" id="UP000003803">
    <property type="component" value="Unassembled WGS sequence"/>
</dbReference>
<reference evidence="2" key="1">
    <citation type="submission" date="2007-11" db="EMBL/GenBank/DDBJ databases">
        <authorList>
            <person name="Fulton L."/>
            <person name="Clifton S."/>
            <person name="Fulton B."/>
            <person name="Xu J."/>
            <person name="Minx P."/>
            <person name="Pepin K.H."/>
            <person name="Johnson M."/>
            <person name="Thiruvilangam P."/>
            <person name="Bhonagiri V."/>
            <person name="Nash W.E."/>
            <person name="Mardis E.R."/>
            <person name="Wilson R.K."/>
        </authorList>
    </citation>
    <scope>NUCLEOTIDE SEQUENCE [LARGE SCALE GENOMIC DNA]</scope>
    <source>
        <strain evidence="2">DSM 17241</strain>
    </source>
</reference>
<dbReference type="HOGENOM" id="CLU_3246356_0_0_9"/>
<name>B0PGE7_9FIRM</name>
<evidence type="ECO:0000313" key="2">
    <source>
        <dbReference type="EMBL" id="EDS09735.1"/>
    </source>
</evidence>
<sequence>MSCPAVLEKRKMCPRSPRRVFVVLNPSRTGASGGIFYAAFTG</sequence>
<evidence type="ECO:0000313" key="3">
    <source>
        <dbReference type="Proteomes" id="UP000003803"/>
    </source>
</evidence>
<comment type="caution">
    <text evidence="2">The sequence shown here is derived from an EMBL/GenBank/DDBJ whole genome shotgun (WGS) entry which is preliminary data.</text>
</comment>
<gene>
    <name evidence="2" type="ORF">ANACOL_03880</name>
</gene>
<feature type="transmembrane region" description="Helical" evidence="1">
    <location>
        <begin position="20"/>
        <end position="40"/>
    </location>
</feature>
<dbReference type="EMBL" id="ABGD02000027">
    <property type="protein sequence ID" value="EDS09735.1"/>
    <property type="molecule type" value="Genomic_DNA"/>
</dbReference>